<evidence type="ECO:0000259" key="1">
    <source>
        <dbReference type="Pfam" id="PF01593"/>
    </source>
</evidence>
<dbReference type="InterPro" id="IPR050464">
    <property type="entry name" value="Zeta_carotene_desat/Oxidored"/>
</dbReference>
<keyword evidence="4" id="KW-1185">Reference proteome</keyword>
<dbReference type="GO" id="GO:0016491">
    <property type="term" value="F:oxidoreductase activity"/>
    <property type="evidence" value="ECO:0007669"/>
    <property type="project" value="InterPro"/>
</dbReference>
<feature type="domain" description="Amine oxidase" evidence="1">
    <location>
        <begin position="1"/>
        <end position="256"/>
    </location>
</feature>
<dbReference type="Proteomes" id="UP000029737">
    <property type="component" value="Unassembled WGS sequence"/>
</dbReference>
<dbReference type="KEGG" id="aey:CDG81_11980"/>
<reference evidence="2 5" key="2">
    <citation type="submission" date="2017-08" db="EMBL/GenBank/DDBJ databases">
        <title>The complete genome sequence of moderately halophilic actinomycete Actinopolyspora erythraea YIM 90600, the producer of novel erythromycin, novel actinopolysporins A-C and tubercidin.</title>
        <authorList>
            <person name="Yin M."/>
            <person name="Tang S."/>
        </authorList>
    </citation>
    <scope>NUCLEOTIDE SEQUENCE [LARGE SCALE GENOMIC DNA]</scope>
    <source>
        <strain evidence="2 5">YIM 90600</strain>
    </source>
</reference>
<dbReference type="Proteomes" id="UP000215043">
    <property type="component" value="Chromosome"/>
</dbReference>
<evidence type="ECO:0000313" key="2">
    <source>
        <dbReference type="EMBL" id="ASU78879.1"/>
    </source>
</evidence>
<dbReference type="AlphaFoldDB" id="A0A099D5L4"/>
<evidence type="ECO:0000313" key="4">
    <source>
        <dbReference type="Proteomes" id="UP000029737"/>
    </source>
</evidence>
<dbReference type="Gene3D" id="1.10.3110.10">
    <property type="entry name" value="protoporphyrinogen ix oxidase, domain 3"/>
    <property type="match status" value="1"/>
</dbReference>
<dbReference type="SUPFAM" id="SSF51905">
    <property type="entry name" value="FAD/NAD(P)-binding domain"/>
    <property type="match status" value="1"/>
</dbReference>
<dbReference type="Gene3D" id="3.90.660.20">
    <property type="entry name" value="Protoporphyrinogen oxidase, mitochondrial, domain 2"/>
    <property type="match status" value="1"/>
</dbReference>
<organism evidence="2 5">
    <name type="scientific">Actinopolyspora erythraea</name>
    <dbReference type="NCBI Taxonomy" id="414996"/>
    <lineage>
        <taxon>Bacteria</taxon>
        <taxon>Bacillati</taxon>
        <taxon>Actinomycetota</taxon>
        <taxon>Actinomycetes</taxon>
        <taxon>Actinopolysporales</taxon>
        <taxon>Actinopolysporaceae</taxon>
        <taxon>Actinopolyspora</taxon>
    </lineage>
</organism>
<sequence length="412" mass="45218">MAGVLAAWLLDGTHETVLFESRGELGGNARSRGMVLRGQHHWFDLGTQEVSDEEYPLHARLLRVLGFGAEDLVAVPGSRTILRNDPSEPLLVGPHAPDTGWSRSPVLGGYWDCLSRFLRVAMEWEERDRDWRTPLAELLEESGIADEGTRDVLRCLPSSLFGCSLAEADELSARAATAFFLGGDSSEAAPSTENLRGGLESVVWSMAADLCSAEIRTGVTVENVLRDGQRYELVDSVAGRSTVDAVVFAAPPPVSECVLSSLAGAESLRGILGSFPYRRVEYGLHRDPVYMPARTEHWSTNNVSIHDGWGETSTWYGPINGADVFKSQLTHRPSKPRVLLGREEFDQLLPVSEVFTAQRRLAERQGEGSLYFAGHYTAGLDSQETTVRSAVDVARSLAPRSPRLGRLLDEKR</sequence>
<dbReference type="InterPro" id="IPR036188">
    <property type="entry name" value="FAD/NAD-bd_sf"/>
</dbReference>
<dbReference type="EMBL" id="CP022752">
    <property type="protein sequence ID" value="ASU78879.1"/>
    <property type="molecule type" value="Genomic_DNA"/>
</dbReference>
<evidence type="ECO:0000313" key="3">
    <source>
        <dbReference type="EMBL" id="KGI81231.1"/>
    </source>
</evidence>
<dbReference type="EMBL" id="JPMV01000020">
    <property type="protein sequence ID" value="KGI81231.1"/>
    <property type="molecule type" value="Genomic_DNA"/>
</dbReference>
<dbReference type="Gene3D" id="3.50.50.60">
    <property type="entry name" value="FAD/NAD(P)-binding domain"/>
    <property type="match status" value="1"/>
</dbReference>
<protein>
    <recommendedName>
        <fullName evidence="1">Amine oxidase domain-containing protein</fullName>
    </recommendedName>
</protein>
<dbReference type="InterPro" id="IPR002937">
    <property type="entry name" value="Amino_oxidase"/>
</dbReference>
<dbReference type="HOGENOM" id="CLU_028123_0_0_11"/>
<dbReference type="PANTHER" id="PTHR42923">
    <property type="entry name" value="PROTOPORPHYRINOGEN OXIDASE"/>
    <property type="match status" value="1"/>
</dbReference>
<name>A0A099D5L4_9ACTN</name>
<proteinExistence type="predicted"/>
<evidence type="ECO:0000313" key="5">
    <source>
        <dbReference type="Proteomes" id="UP000215043"/>
    </source>
</evidence>
<gene>
    <name evidence="2" type="ORF">CDG81_11980</name>
    <name evidence="3" type="ORF">IL38_12065</name>
</gene>
<dbReference type="eggNOG" id="COG2907">
    <property type="taxonomic scope" value="Bacteria"/>
</dbReference>
<dbReference type="Pfam" id="PF01593">
    <property type="entry name" value="Amino_oxidase"/>
    <property type="match status" value="1"/>
</dbReference>
<reference evidence="3 4" key="1">
    <citation type="journal article" date="2014" name="PLoS ONE">
        <title>Identification and Characterization of a New Erythromycin Biosynthetic Gene Cluster in Actinopolyspora erythraea YIM90600, a Novel Erythronolide-Producing Halophilic Actinomycete Isolated from Salt Field.</title>
        <authorList>
            <person name="Chen D."/>
            <person name="Feng J."/>
            <person name="Huang L."/>
            <person name="Zhang Q."/>
            <person name="Wu J."/>
            <person name="Zhu X."/>
            <person name="Duan Y."/>
            <person name="Xu Z."/>
        </authorList>
    </citation>
    <scope>NUCLEOTIDE SEQUENCE [LARGE SCALE GENOMIC DNA]</scope>
    <source>
        <strain evidence="3 4">YIM90600</strain>
    </source>
</reference>
<accession>A0A099D5L4</accession>